<evidence type="ECO:0000256" key="1">
    <source>
        <dbReference type="ARBA" id="ARBA00022679"/>
    </source>
</evidence>
<dbReference type="EMBL" id="PCXP01000018">
    <property type="protein sequence ID" value="PIR41914.1"/>
    <property type="molecule type" value="Genomic_DNA"/>
</dbReference>
<evidence type="ECO:0000256" key="3">
    <source>
        <dbReference type="ARBA" id="ARBA00022741"/>
    </source>
</evidence>
<keyword evidence="4" id="KW-0418">Kinase</keyword>
<keyword evidence="1" id="KW-0808">Transferase</keyword>
<proteinExistence type="predicted"/>
<dbReference type="InterPro" id="IPR027417">
    <property type="entry name" value="P-loop_NTPase"/>
</dbReference>
<dbReference type="Proteomes" id="UP000230208">
    <property type="component" value="Unassembled WGS sequence"/>
</dbReference>
<evidence type="ECO:0000313" key="5">
    <source>
        <dbReference type="EMBL" id="PIR41914.1"/>
    </source>
</evidence>
<keyword evidence="3" id="KW-0547">Nucleotide-binding</keyword>
<organism evidence="5 6">
    <name type="scientific">Candidatus Yanofskybacteria bacterium CG10_big_fil_rev_8_21_14_0_10_37_15</name>
    <dbReference type="NCBI Taxonomy" id="1975097"/>
    <lineage>
        <taxon>Bacteria</taxon>
        <taxon>Candidatus Yanofskyibacteriota</taxon>
    </lineage>
</organism>
<dbReference type="Gene3D" id="3.40.50.300">
    <property type="entry name" value="P-loop containing nucleotide triphosphate hydrolases"/>
    <property type="match status" value="1"/>
</dbReference>
<dbReference type="PANTHER" id="PTHR23359">
    <property type="entry name" value="NUCLEOTIDE KINASE"/>
    <property type="match status" value="1"/>
</dbReference>
<feature type="non-terminal residue" evidence="5">
    <location>
        <position position="1"/>
    </location>
</feature>
<name>A0A2H0R7A8_9BACT</name>
<comment type="caution">
    <text evidence="5">The sequence shown here is derived from an EMBL/GenBank/DDBJ whole genome shotgun (WGS) entry which is preliminary data.</text>
</comment>
<dbReference type="GO" id="GO:0019205">
    <property type="term" value="F:nucleobase-containing compound kinase activity"/>
    <property type="evidence" value="ECO:0007669"/>
    <property type="project" value="InterPro"/>
</dbReference>
<reference evidence="5 6" key="1">
    <citation type="submission" date="2017-09" db="EMBL/GenBank/DDBJ databases">
        <title>Depth-based differentiation of microbial function through sediment-hosted aquifers and enrichment of novel symbionts in the deep terrestrial subsurface.</title>
        <authorList>
            <person name="Probst A.J."/>
            <person name="Ladd B."/>
            <person name="Jarett J.K."/>
            <person name="Geller-Mcgrath D.E."/>
            <person name="Sieber C.M."/>
            <person name="Emerson J.B."/>
            <person name="Anantharaman K."/>
            <person name="Thomas B.C."/>
            <person name="Malmstrom R."/>
            <person name="Stieglmeier M."/>
            <person name="Klingl A."/>
            <person name="Woyke T."/>
            <person name="Ryan C.M."/>
            <person name="Banfield J.F."/>
        </authorList>
    </citation>
    <scope>NUCLEOTIDE SEQUENCE [LARGE SCALE GENOMIC DNA]</scope>
    <source>
        <strain evidence="5">CG10_big_fil_rev_8_21_14_0_10_37_15</strain>
    </source>
</reference>
<dbReference type="InterPro" id="IPR000850">
    <property type="entry name" value="Adenylat/UMP-CMP_kin"/>
</dbReference>
<protein>
    <recommendedName>
        <fullName evidence="7">Adenylate kinase</fullName>
    </recommendedName>
</protein>
<dbReference type="GO" id="GO:0005524">
    <property type="term" value="F:ATP binding"/>
    <property type="evidence" value="ECO:0007669"/>
    <property type="project" value="InterPro"/>
</dbReference>
<dbReference type="AlphaFoldDB" id="A0A2H0R7A8"/>
<dbReference type="Pfam" id="PF00406">
    <property type="entry name" value="ADK"/>
    <property type="match status" value="1"/>
</dbReference>
<gene>
    <name evidence="5" type="ORF">COV30_01180</name>
</gene>
<sequence>QTSKLGEAKINDPELIKNDPELAEIKRLFDKGELFPPPWTVKIVLEKAEELAQKNTGIILSGSPRTIFEAENEMPYFERLYGKENLKIIHLKIDEKESVKRNTYRRVCKDGGHPIPNFSQFKDLKICPHDGSEIVTRGLDTPETIKTRNEVYRRRTELIFSFLSEKKYKIIEINGEQGIDKVFQDILSKIEK</sequence>
<keyword evidence="2" id="KW-0545">Nucleotide biosynthesis</keyword>
<accession>A0A2H0R7A8</accession>
<evidence type="ECO:0000313" key="6">
    <source>
        <dbReference type="Proteomes" id="UP000230208"/>
    </source>
</evidence>
<evidence type="ECO:0000256" key="2">
    <source>
        <dbReference type="ARBA" id="ARBA00022727"/>
    </source>
</evidence>
<evidence type="ECO:0008006" key="7">
    <source>
        <dbReference type="Google" id="ProtNLM"/>
    </source>
</evidence>
<dbReference type="SUPFAM" id="SSF52540">
    <property type="entry name" value="P-loop containing nucleoside triphosphate hydrolases"/>
    <property type="match status" value="1"/>
</dbReference>
<evidence type="ECO:0000256" key="4">
    <source>
        <dbReference type="ARBA" id="ARBA00022777"/>
    </source>
</evidence>
<dbReference type="GO" id="GO:0009165">
    <property type="term" value="P:nucleotide biosynthetic process"/>
    <property type="evidence" value="ECO:0007669"/>
    <property type="project" value="UniProtKB-KW"/>
</dbReference>